<keyword evidence="3" id="KW-1185">Reference proteome</keyword>
<dbReference type="Proteomes" id="UP000054560">
    <property type="component" value="Unassembled WGS sequence"/>
</dbReference>
<evidence type="ECO:0000313" key="2">
    <source>
        <dbReference type="EMBL" id="KNC87350.1"/>
    </source>
</evidence>
<dbReference type="AlphaFoldDB" id="A0A0L0GEA4"/>
<reference evidence="2 3" key="1">
    <citation type="submission" date="2011-02" db="EMBL/GenBank/DDBJ databases">
        <title>The Genome Sequence of Sphaeroforma arctica JP610.</title>
        <authorList>
            <consortium name="The Broad Institute Genome Sequencing Platform"/>
            <person name="Russ C."/>
            <person name="Cuomo C."/>
            <person name="Young S.K."/>
            <person name="Zeng Q."/>
            <person name="Gargeya S."/>
            <person name="Alvarado L."/>
            <person name="Berlin A."/>
            <person name="Chapman S.B."/>
            <person name="Chen Z."/>
            <person name="Freedman E."/>
            <person name="Gellesch M."/>
            <person name="Goldberg J."/>
            <person name="Griggs A."/>
            <person name="Gujja S."/>
            <person name="Heilman E."/>
            <person name="Heiman D."/>
            <person name="Howarth C."/>
            <person name="Mehta T."/>
            <person name="Neiman D."/>
            <person name="Pearson M."/>
            <person name="Roberts A."/>
            <person name="Saif S."/>
            <person name="Shea T."/>
            <person name="Shenoy N."/>
            <person name="Sisk P."/>
            <person name="Stolte C."/>
            <person name="Sykes S."/>
            <person name="White J."/>
            <person name="Yandava C."/>
            <person name="Burger G."/>
            <person name="Gray M.W."/>
            <person name="Holland P.W.H."/>
            <person name="King N."/>
            <person name="Lang F.B.F."/>
            <person name="Roger A.J."/>
            <person name="Ruiz-Trillo I."/>
            <person name="Haas B."/>
            <person name="Nusbaum C."/>
            <person name="Birren B."/>
        </authorList>
    </citation>
    <scope>NUCLEOTIDE SEQUENCE [LARGE SCALE GENOMIC DNA]</scope>
    <source>
        <strain evidence="2 3">JP610</strain>
    </source>
</reference>
<dbReference type="GeneID" id="25901044"/>
<dbReference type="RefSeq" id="XP_014161252.1">
    <property type="nucleotide sequence ID" value="XM_014305777.1"/>
</dbReference>
<gene>
    <name evidence="2" type="ORF">SARC_00540</name>
</gene>
<protein>
    <submittedName>
        <fullName evidence="2">Uncharacterized protein</fullName>
    </submittedName>
</protein>
<accession>A0A0L0GEA4</accession>
<organism evidence="2 3">
    <name type="scientific">Sphaeroforma arctica JP610</name>
    <dbReference type="NCBI Taxonomy" id="667725"/>
    <lineage>
        <taxon>Eukaryota</taxon>
        <taxon>Ichthyosporea</taxon>
        <taxon>Ichthyophonida</taxon>
        <taxon>Sphaeroforma</taxon>
    </lineage>
</organism>
<feature type="compositionally biased region" description="Basic and acidic residues" evidence="1">
    <location>
        <begin position="161"/>
        <end position="172"/>
    </location>
</feature>
<name>A0A0L0GEA4_9EUKA</name>
<evidence type="ECO:0000256" key="1">
    <source>
        <dbReference type="SAM" id="MobiDB-lite"/>
    </source>
</evidence>
<sequence>MSDGLTRLTGLTALLKSEPLYILPPYCGASSTIVGAARANEIVNTDVLQSYSSITVLDHNPHTHLHSTQHSALSTQHSALSTQHSALSVPRDWFWRSGVVEDQEEYMEDQEEYMEDQEEYMEDQGEENKNHPSVECCGPPLGPGAWGGWGLARLGPGADSGGDRCLQRERRVSGPSSPPECSLETFGRLSHDSQKKA</sequence>
<evidence type="ECO:0000313" key="3">
    <source>
        <dbReference type="Proteomes" id="UP000054560"/>
    </source>
</evidence>
<feature type="region of interest" description="Disordered" evidence="1">
    <location>
        <begin position="153"/>
        <end position="197"/>
    </location>
</feature>
<dbReference type="EMBL" id="KQ241613">
    <property type="protein sequence ID" value="KNC87350.1"/>
    <property type="molecule type" value="Genomic_DNA"/>
</dbReference>
<proteinExistence type="predicted"/>